<evidence type="ECO:0000313" key="1">
    <source>
        <dbReference type="EMBL" id="KAI8549544.1"/>
    </source>
</evidence>
<proteinExistence type="predicted"/>
<reference evidence="1" key="1">
    <citation type="submission" date="2022-02" db="EMBL/GenBank/DDBJ databases">
        <title>Plant Genome Project.</title>
        <authorList>
            <person name="Zhang R.-G."/>
        </authorList>
    </citation>
    <scope>NUCLEOTIDE SEQUENCE</scope>
    <source>
        <strain evidence="1">AT1</strain>
    </source>
</reference>
<gene>
    <name evidence="1" type="ORF">RHMOL_Rhmol06G0032700</name>
</gene>
<protein>
    <submittedName>
        <fullName evidence="1">Uncharacterized protein</fullName>
    </submittedName>
</protein>
<dbReference type="Proteomes" id="UP001062846">
    <property type="component" value="Chromosome 6"/>
</dbReference>
<keyword evidence="2" id="KW-1185">Reference proteome</keyword>
<dbReference type="EMBL" id="CM046393">
    <property type="protein sequence ID" value="KAI8549544.1"/>
    <property type="molecule type" value="Genomic_DNA"/>
</dbReference>
<accession>A0ACC0N9K9</accession>
<sequence>MSSIGEADMATASTLRTEDDAMESDAMSEPGINLSDEEEENEVTVGSKSKGRPESVVWAHFERVTRKGQVKPDRAKCKHAYKWLSGNGTSTLKKHMLRYFADFLKKFYDATLHLSGSSYATSNMYFNEVMAVDEFLSSFLKDVYVMYDGDERNVSRDALVTMARKMKKKFDKYWGKVEKMNMMMFIAIVLDPRFKLKYVTFCFSELFHSDLEKELTQMIRDVLDRAFVEYEKLNEGAPFSSQSSYGMEVDQPNRQNVSLQNVSLHPIPE</sequence>
<name>A0ACC0N9K9_RHOML</name>
<comment type="caution">
    <text evidence="1">The sequence shown here is derived from an EMBL/GenBank/DDBJ whole genome shotgun (WGS) entry which is preliminary data.</text>
</comment>
<organism evidence="1 2">
    <name type="scientific">Rhododendron molle</name>
    <name type="common">Chinese azalea</name>
    <name type="synonym">Azalea mollis</name>
    <dbReference type="NCBI Taxonomy" id="49168"/>
    <lineage>
        <taxon>Eukaryota</taxon>
        <taxon>Viridiplantae</taxon>
        <taxon>Streptophyta</taxon>
        <taxon>Embryophyta</taxon>
        <taxon>Tracheophyta</taxon>
        <taxon>Spermatophyta</taxon>
        <taxon>Magnoliopsida</taxon>
        <taxon>eudicotyledons</taxon>
        <taxon>Gunneridae</taxon>
        <taxon>Pentapetalae</taxon>
        <taxon>asterids</taxon>
        <taxon>Ericales</taxon>
        <taxon>Ericaceae</taxon>
        <taxon>Ericoideae</taxon>
        <taxon>Rhodoreae</taxon>
        <taxon>Rhododendron</taxon>
    </lineage>
</organism>
<evidence type="ECO:0000313" key="2">
    <source>
        <dbReference type="Proteomes" id="UP001062846"/>
    </source>
</evidence>